<evidence type="ECO:0000256" key="7">
    <source>
        <dbReference type="SAM" id="Phobius"/>
    </source>
</evidence>
<evidence type="ECO:0000259" key="9">
    <source>
        <dbReference type="SMART" id="SM01190"/>
    </source>
</evidence>
<keyword evidence="4 8" id="KW-0732">Signal</keyword>
<sequence length="286" mass="33040">MINLKNFILFQILLYNGRLSYILASDTLLDTSNYVQNKDEIKKVEFGDFGPTGIPSDIEVIDYSDIMVSEFNHSNYKQGNFLLEWTQQSKNFTITTHLTFNLNSKADEYFYYDISPNNTNNILIGYFCSDNSESDIHVIITNPDSKKIFNKIGCDGVYSNQIYSLEAQRAIKHHRIPGTYTVIFSNSKWHHNKQITLLVAKDIVNKNILNKREFNYFSTTISTVDNVLNNVITETQYLWTKTKNHLATIINTSTKLVYFSITQLITLLIATILQVYYLKKMISPKS</sequence>
<evidence type="ECO:0000256" key="2">
    <source>
        <dbReference type="ARBA" id="ARBA00007104"/>
    </source>
</evidence>
<feature type="chain" id="PRO_5012091365" description="GOLD domain-containing protein" evidence="8">
    <location>
        <begin position="25"/>
        <end position="286"/>
    </location>
</feature>
<dbReference type="InterPro" id="IPR015720">
    <property type="entry name" value="Emp24-like"/>
</dbReference>
<dbReference type="OrthoDB" id="1929172at2759"/>
<dbReference type="Pfam" id="PF01105">
    <property type="entry name" value="EMP24_GP25L"/>
    <property type="match status" value="1"/>
</dbReference>
<dbReference type="GO" id="GO:0016020">
    <property type="term" value="C:membrane"/>
    <property type="evidence" value="ECO:0007669"/>
    <property type="project" value="UniProtKB-SubCell"/>
</dbReference>
<keyword evidence="6 7" id="KW-0472">Membrane</keyword>
<evidence type="ECO:0000313" key="11">
    <source>
        <dbReference type="Proteomes" id="UP000186804"/>
    </source>
</evidence>
<evidence type="ECO:0000256" key="8">
    <source>
        <dbReference type="SAM" id="SignalP"/>
    </source>
</evidence>
<feature type="transmembrane region" description="Helical" evidence="7">
    <location>
        <begin position="256"/>
        <end position="278"/>
    </location>
</feature>
<proteinExistence type="inferred from homology"/>
<dbReference type="Proteomes" id="UP000186804">
    <property type="component" value="Unassembled WGS sequence"/>
</dbReference>
<protein>
    <recommendedName>
        <fullName evidence="9">GOLD domain-containing protein</fullName>
    </recommendedName>
</protein>
<organism evidence="10 11">
    <name type="scientific">Cryptosporidium andersoni</name>
    <dbReference type="NCBI Taxonomy" id="117008"/>
    <lineage>
        <taxon>Eukaryota</taxon>
        <taxon>Sar</taxon>
        <taxon>Alveolata</taxon>
        <taxon>Apicomplexa</taxon>
        <taxon>Conoidasida</taxon>
        <taxon>Coccidia</taxon>
        <taxon>Eucoccidiorida</taxon>
        <taxon>Eimeriorina</taxon>
        <taxon>Cryptosporidiidae</taxon>
        <taxon>Cryptosporidium</taxon>
    </lineage>
</organism>
<dbReference type="RefSeq" id="XP_067069185.1">
    <property type="nucleotide sequence ID" value="XM_067211227.1"/>
</dbReference>
<keyword evidence="11" id="KW-1185">Reference proteome</keyword>
<name>A0A1J4MV96_9CRYT</name>
<comment type="similarity">
    <text evidence="2">Belongs to the EMP24/GP25L family.</text>
</comment>
<comment type="caution">
    <text evidence="10">The sequence shown here is derived from an EMBL/GenBank/DDBJ whole genome shotgun (WGS) entry which is preliminary data.</text>
</comment>
<gene>
    <name evidence="10" type="ORF">cand_009880</name>
</gene>
<comment type="subcellular location">
    <subcellularLocation>
        <location evidence="1">Membrane</location>
        <topology evidence="1">Single-pass type I membrane protein</topology>
    </subcellularLocation>
</comment>
<keyword evidence="5 7" id="KW-1133">Transmembrane helix</keyword>
<evidence type="ECO:0000313" key="10">
    <source>
        <dbReference type="EMBL" id="OII77339.1"/>
    </source>
</evidence>
<dbReference type="PANTHER" id="PTHR22811">
    <property type="entry name" value="TRANSMEMBRANE EMP24 DOMAIN-CONTAINING PROTEIN"/>
    <property type="match status" value="1"/>
</dbReference>
<evidence type="ECO:0000256" key="5">
    <source>
        <dbReference type="ARBA" id="ARBA00022989"/>
    </source>
</evidence>
<dbReference type="VEuPathDB" id="CryptoDB:cand_009880"/>
<keyword evidence="3 7" id="KW-0812">Transmembrane</keyword>
<dbReference type="SMART" id="SM01190">
    <property type="entry name" value="EMP24_GP25L"/>
    <property type="match status" value="1"/>
</dbReference>
<evidence type="ECO:0000256" key="3">
    <source>
        <dbReference type="ARBA" id="ARBA00022692"/>
    </source>
</evidence>
<dbReference type="InterPro" id="IPR009038">
    <property type="entry name" value="GOLD_dom"/>
</dbReference>
<feature type="signal peptide" evidence="8">
    <location>
        <begin position="1"/>
        <end position="24"/>
    </location>
</feature>
<reference evidence="10 11" key="1">
    <citation type="submission" date="2016-10" db="EMBL/GenBank/DDBJ databases">
        <title>Reductive evolution of mitochondrial metabolism and differential evolution of invasion-related proteins in Cryptosporidium.</title>
        <authorList>
            <person name="Liu S."/>
            <person name="Roellig D.M."/>
            <person name="Guo Y."/>
            <person name="Li N."/>
            <person name="Frace M.A."/>
            <person name="Tang K."/>
            <person name="Zhang L."/>
            <person name="Feng Y."/>
            <person name="Xiao L."/>
        </authorList>
    </citation>
    <scope>NUCLEOTIDE SEQUENCE [LARGE SCALE GENOMIC DNA]</scope>
    <source>
        <strain evidence="10">30847</strain>
    </source>
</reference>
<accession>A0A1J4MV96</accession>
<evidence type="ECO:0000256" key="4">
    <source>
        <dbReference type="ARBA" id="ARBA00022729"/>
    </source>
</evidence>
<dbReference type="EMBL" id="LRBS01000040">
    <property type="protein sequence ID" value="OII77339.1"/>
    <property type="molecule type" value="Genomic_DNA"/>
</dbReference>
<evidence type="ECO:0000256" key="6">
    <source>
        <dbReference type="ARBA" id="ARBA00023136"/>
    </source>
</evidence>
<evidence type="ECO:0000256" key="1">
    <source>
        <dbReference type="ARBA" id="ARBA00004479"/>
    </source>
</evidence>
<feature type="domain" description="GOLD" evidence="9">
    <location>
        <begin position="97"/>
        <end position="283"/>
    </location>
</feature>
<dbReference type="AlphaFoldDB" id="A0A1J4MV96"/>
<dbReference type="GeneID" id="92365173"/>